<evidence type="ECO:0000313" key="9">
    <source>
        <dbReference type="EMBL" id="EEF26163.1"/>
    </source>
</evidence>
<keyword evidence="2" id="KW-0812">Transmembrane</keyword>
<keyword evidence="5 7" id="KW-0807">Transducer</keyword>
<dbReference type="SUPFAM" id="SSF58104">
    <property type="entry name" value="Methyl-accepting chemotaxis protein (MCP) signaling domain"/>
    <property type="match status" value="1"/>
</dbReference>
<dbReference type="STRING" id="3988.B9TDA0"/>
<dbReference type="InterPro" id="IPR004090">
    <property type="entry name" value="Chemotax_Me-accpt_rcpt"/>
</dbReference>
<dbReference type="GO" id="GO:0004888">
    <property type="term" value="F:transmembrane signaling receptor activity"/>
    <property type="evidence" value="ECO:0007669"/>
    <property type="project" value="InterPro"/>
</dbReference>
<dbReference type="GO" id="GO:0016020">
    <property type="term" value="C:membrane"/>
    <property type="evidence" value="ECO:0007669"/>
    <property type="project" value="UniProtKB-SubCell"/>
</dbReference>
<evidence type="ECO:0000256" key="6">
    <source>
        <dbReference type="ARBA" id="ARBA00029447"/>
    </source>
</evidence>
<dbReference type="PANTHER" id="PTHR32089">
    <property type="entry name" value="METHYL-ACCEPTING CHEMOTAXIS PROTEIN MCPB"/>
    <property type="match status" value="1"/>
</dbReference>
<feature type="domain" description="Methyl-accepting transducer" evidence="8">
    <location>
        <begin position="1"/>
        <end position="205"/>
    </location>
</feature>
<keyword evidence="10" id="KW-1185">Reference proteome</keyword>
<accession>B9TDA0</accession>
<dbReference type="EMBL" id="EQ978027">
    <property type="protein sequence ID" value="EEF26163.1"/>
    <property type="molecule type" value="Genomic_DNA"/>
</dbReference>
<evidence type="ECO:0000256" key="1">
    <source>
        <dbReference type="ARBA" id="ARBA00004141"/>
    </source>
</evidence>
<organism evidence="9 10">
    <name type="scientific">Ricinus communis</name>
    <name type="common">Castor bean</name>
    <dbReference type="NCBI Taxonomy" id="3988"/>
    <lineage>
        <taxon>Eukaryota</taxon>
        <taxon>Viridiplantae</taxon>
        <taxon>Streptophyta</taxon>
        <taxon>Embryophyta</taxon>
        <taxon>Tracheophyta</taxon>
        <taxon>Spermatophyta</taxon>
        <taxon>Magnoliopsida</taxon>
        <taxon>eudicotyledons</taxon>
        <taxon>Gunneridae</taxon>
        <taxon>Pentapetalae</taxon>
        <taxon>rosids</taxon>
        <taxon>fabids</taxon>
        <taxon>Malpighiales</taxon>
        <taxon>Euphorbiaceae</taxon>
        <taxon>Acalyphoideae</taxon>
        <taxon>Acalypheae</taxon>
        <taxon>Ricinus</taxon>
    </lineage>
</organism>
<gene>
    <name evidence="9" type="ORF">RCOM_1802820</name>
</gene>
<dbReference type="SMART" id="SM00283">
    <property type="entry name" value="MA"/>
    <property type="match status" value="1"/>
</dbReference>
<dbReference type="GO" id="GO:0006935">
    <property type="term" value="P:chemotaxis"/>
    <property type="evidence" value="ECO:0007669"/>
    <property type="project" value="InterPro"/>
</dbReference>
<dbReference type="eggNOG" id="ENOG502S9B1">
    <property type="taxonomic scope" value="Eukaryota"/>
</dbReference>
<evidence type="ECO:0000256" key="7">
    <source>
        <dbReference type="PROSITE-ProRule" id="PRU00284"/>
    </source>
</evidence>
<protein>
    <recommendedName>
        <fullName evidence="8">Methyl-accepting transducer domain-containing protein</fullName>
    </recommendedName>
</protein>
<evidence type="ECO:0000256" key="3">
    <source>
        <dbReference type="ARBA" id="ARBA00022989"/>
    </source>
</evidence>
<keyword evidence="4" id="KW-0472">Membrane</keyword>
<dbReference type="Proteomes" id="UP000008311">
    <property type="component" value="Unassembled WGS sequence"/>
</dbReference>
<dbReference type="PRINTS" id="PR00260">
    <property type="entry name" value="CHEMTRNSDUCR"/>
</dbReference>
<comment type="subcellular location">
    <subcellularLocation>
        <location evidence="1">Membrane</location>
        <topology evidence="1">Multi-pass membrane protein</topology>
    </subcellularLocation>
</comment>
<dbReference type="PROSITE" id="PS50111">
    <property type="entry name" value="CHEMOTAXIS_TRANSDUC_2"/>
    <property type="match status" value="1"/>
</dbReference>
<proteinExistence type="inferred from homology"/>
<reference evidence="10" key="1">
    <citation type="journal article" date="2010" name="Nat. Biotechnol.">
        <title>Draft genome sequence of the oilseed species Ricinus communis.</title>
        <authorList>
            <person name="Chan A.P."/>
            <person name="Crabtree J."/>
            <person name="Zhao Q."/>
            <person name="Lorenzi H."/>
            <person name="Orvis J."/>
            <person name="Puiu D."/>
            <person name="Melake-Berhan A."/>
            <person name="Jones K.M."/>
            <person name="Redman J."/>
            <person name="Chen G."/>
            <person name="Cahoon E.B."/>
            <person name="Gedil M."/>
            <person name="Stanke M."/>
            <person name="Haas B.J."/>
            <person name="Wortman J.R."/>
            <person name="Fraser-Liggett C.M."/>
            <person name="Ravel J."/>
            <person name="Rabinowicz P.D."/>
        </authorList>
    </citation>
    <scope>NUCLEOTIDE SEQUENCE [LARGE SCALE GENOMIC DNA]</scope>
    <source>
        <strain evidence="10">cv. Hale</strain>
    </source>
</reference>
<keyword evidence="3" id="KW-1133">Transmembrane helix</keyword>
<evidence type="ECO:0000313" key="10">
    <source>
        <dbReference type="Proteomes" id="UP000008311"/>
    </source>
</evidence>
<dbReference type="Gene3D" id="1.10.287.950">
    <property type="entry name" value="Methyl-accepting chemotaxis protein"/>
    <property type="match status" value="1"/>
</dbReference>
<dbReference type="GO" id="GO:0007165">
    <property type="term" value="P:signal transduction"/>
    <property type="evidence" value="ECO:0007669"/>
    <property type="project" value="UniProtKB-KW"/>
</dbReference>
<dbReference type="Pfam" id="PF00015">
    <property type="entry name" value="MCPsignal"/>
    <property type="match status" value="1"/>
</dbReference>
<dbReference type="InParanoid" id="B9TDA0"/>
<name>B9TDA0_RICCO</name>
<dbReference type="PANTHER" id="PTHR32089:SF119">
    <property type="entry name" value="METHYL-ACCEPTING CHEMOTAXIS PROTEIN CTPL"/>
    <property type="match status" value="1"/>
</dbReference>
<comment type="similarity">
    <text evidence="6">Belongs to the methyl-accepting chemotaxis (MCP) protein family.</text>
</comment>
<dbReference type="InterPro" id="IPR004089">
    <property type="entry name" value="MCPsignal_dom"/>
</dbReference>
<evidence type="ECO:0000256" key="4">
    <source>
        <dbReference type="ARBA" id="ARBA00023136"/>
    </source>
</evidence>
<evidence type="ECO:0000256" key="2">
    <source>
        <dbReference type="ARBA" id="ARBA00022692"/>
    </source>
</evidence>
<evidence type="ECO:0000259" key="8">
    <source>
        <dbReference type="PROSITE" id="PS50111"/>
    </source>
</evidence>
<dbReference type="AlphaFoldDB" id="B9TDA0"/>
<sequence length="242" mass="25861">MAATVEQMTVGIGHMAERTQEANHLAEKSGMLARNGEQVIRDTVADIHMIAETMQSASDEIRHLETNSEQISAVIQVIREVAEQTNLLALNAAIEAARAGEQGRGFAVVADEVRKLAERTAQSTEEISKSIAAMQASAQRAVSGTQAVAEHVNSGVERANEANRAMQEIGASAQQTVLMVSDITLAMKEQSTASTSIAQQVERIAQMTEENSASSQATADTANQLDELAVSMQRIIAQFKIG</sequence>
<evidence type="ECO:0000256" key="5">
    <source>
        <dbReference type="ARBA" id="ARBA00023224"/>
    </source>
</evidence>